<proteinExistence type="predicted"/>
<dbReference type="Proteomes" id="UP000243750">
    <property type="component" value="Unassembled WGS sequence"/>
</dbReference>
<dbReference type="AlphaFoldDB" id="A0AA91Z490"/>
<gene>
    <name evidence="1" type="ORF">CO192_21355</name>
    <name evidence="2" type="ORF">EAO82_20485</name>
</gene>
<dbReference type="EMBL" id="NWMT01000266">
    <property type="protein sequence ID" value="PCC97320.1"/>
    <property type="molecule type" value="Genomic_DNA"/>
</dbReference>
<accession>A0AA91Z490</accession>
<organism evidence="1 3">
    <name type="scientific">Halopseudomonas pelagia</name>
    <dbReference type="NCBI Taxonomy" id="553151"/>
    <lineage>
        <taxon>Bacteria</taxon>
        <taxon>Pseudomonadati</taxon>
        <taxon>Pseudomonadota</taxon>
        <taxon>Gammaproteobacteria</taxon>
        <taxon>Pseudomonadales</taxon>
        <taxon>Pseudomonadaceae</taxon>
        <taxon>Halopseudomonas</taxon>
    </lineage>
</organism>
<reference evidence="2 4" key="2">
    <citation type="submission" date="2018-10" db="EMBL/GenBank/DDBJ databases">
        <title>Complete genome sequence of Pseudomonas pelagia strain Kongs-67.</title>
        <authorList>
            <person name="Sinha R.K."/>
            <person name="Krishnan K."/>
        </authorList>
    </citation>
    <scope>NUCLEOTIDE SEQUENCE [LARGE SCALE GENOMIC DNA]</scope>
    <source>
        <strain evidence="2 4">Kongs-67</strain>
    </source>
</reference>
<sequence length="149" mass="17091">MSTKIALQGEANDEIGSDSPFLKYRSILVNEGYSSARSLQDFALSCYNGSLGQFQGSSIRNFDSNHFEIFLELVNSYYHQGESDPHLLTVGAAIWANRLERGRKLLAEIARHRAIKPSDYEDGDESEYRQQMDWLERECEMMRAKGWID</sequence>
<dbReference type="Proteomes" id="UP000344571">
    <property type="component" value="Chromosome"/>
</dbReference>
<evidence type="ECO:0000313" key="3">
    <source>
        <dbReference type="Proteomes" id="UP000243750"/>
    </source>
</evidence>
<evidence type="ECO:0000313" key="4">
    <source>
        <dbReference type="Proteomes" id="UP000344571"/>
    </source>
</evidence>
<dbReference type="RefSeq" id="WP_096348554.1">
    <property type="nucleotide sequence ID" value="NZ_CP033116.1"/>
</dbReference>
<evidence type="ECO:0008006" key="5">
    <source>
        <dbReference type="Google" id="ProtNLM"/>
    </source>
</evidence>
<protein>
    <recommendedName>
        <fullName evidence="5">DUF4375 domain-containing protein</fullName>
    </recommendedName>
</protein>
<evidence type="ECO:0000313" key="2">
    <source>
        <dbReference type="EMBL" id="QFY58522.1"/>
    </source>
</evidence>
<name>A0AA91Z490_9GAMM</name>
<evidence type="ECO:0000313" key="1">
    <source>
        <dbReference type="EMBL" id="PCC97320.1"/>
    </source>
</evidence>
<dbReference type="EMBL" id="CP033116">
    <property type="protein sequence ID" value="QFY58522.1"/>
    <property type="molecule type" value="Genomic_DNA"/>
</dbReference>
<reference evidence="1 3" key="1">
    <citation type="submission" date="2017-09" db="EMBL/GenBank/DDBJ databases">
        <title>Bacterial and phytoplankton interrelationship in Kongsfjorden, an Arctic fjord.</title>
        <authorList>
            <person name="Sinha R."/>
            <person name="Krishnan K."/>
        </authorList>
    </citation>
    <scope>NUCLEOTIDE SEQUENCE [LARGE SCALE GENOMIC DNA]</scope>
    <source>
        <strain evidence="1 3">58</strain>
    </source>
</reference>
<keyword evidence="4" id="KW-1185">Reference proteome</keyword>